<proteinExistence type="predicted"/>
<keyword evidence="2" id="KW-1185">Reference proteome</keyword>
<evidence type="ECO:0000313" key="1">
    <source>
        <dbReference type="EMBL" id="KAJ8667656.1"/>
    </source>
</evidence>
<dbReference type="Proteomes" id="UP001239111">
    <property type="component" value="Chromosome 4"/>
</dbReference>
<dbReference type="EMBL" id="CM056744">
    <property type="protein sequence ID" value="KAJ8667656.1"/>
    <property type="molecule type" value="Genomic_DNA"/>
</dbReference>
<protein>
    <submittedName>
        <fullName evidence="1">Uncharacterized protein</fullName>
    </submittedName>
</protein>
<comment type="caution">
    <text evidence="1">The sequence shown here is derived from an EMBL/GenBank/DDBJ whole genome shotgun (WGS) entry which is preliminary data.</text>
</comment>
<evidence type="ECO:0000313" key="2">
    <source>
        <dbReference type="Proteomes" id="UP001239111"/>
    </source>
</evidence>
<name>A0ACC2N9B7_9HYME</name>
<organism evidence="1 2">
    <name type="scientific">Eretmocerus hayati</name>
    <dbReference type="NCBI Taxonomy" id="131215"/>
    <lineage>
        <taxon>Eukaryota</taxon>
        <taxon>Metazoa</taxon>
        <taxon>Ecdysozoa</taxon>
        <taxon>Arthropoda</taxon>
        <taxon>Hexapoda</taxon>
        <taxon>Insecta</taxon>
        <taxon>Pterygota</taxon>
        <taxon>Neoptera</taxon>
        <taxon>Endopterygota</taxon>
        <taxon>Hymenoptera</taxon>
        <taxon>Apocrita</taxon>
        <taxon>Proctotrupomorpha</taxon>
        <taxon>Chalcidoidea</taxon>
        <taxon>Aphelinidae</taxon>
        <taxon>Aphelininae</taxon>
        <taxon>Eretmocerus</taxon>
    </lineage>
</organism>
<accession>A0ACC2N9B7</accession>
<reference evidence="1" key="1">
    <citation type="submission" date="2023-04" db="EMBL/GenBank/DDBJ databases">
        <title>A chromosome-level genome assembly of the parasitoid wasp Eretmocerus hayati.</title>
        <authorList>
            <person name="Zhong Y."/>
            <person name="Liu S."/>
            <person name="Liu Y."/>
        </authorList>
    </citation>
    <scope>NUCLEOTIDE SEQUENCE</scope>
    <source>
        <strain evidence="1">ZJU_SS_LIU_2023</strain>
    </source>
</reference>
<sequence>MKETDIVWSYLILSGPKSYERRGAIVSGFGANWANVRTKSWASSGHQPYINGYFSGKLRFAQTAVLPLNQCQIFDQIYNEHYLCARVHQHFPDIPEGTCFGDEGAPLVVDGNTLIAVLTSGSDEDFKALRGGTPANDDHYSFSVALKVHGFHHCSASIIGEEHVITAACCLFDDPMKQVQPILPLQVIVGTNNYENPESSMIEIEVEKFYVPKIYFQEPNKSARNGSIAVLKLKQSLNLSKPDNHLSKLILPNADSFVHNSGRAIVTGFGWDWSTYEHDPLLQTSYSIGNPSGQLRVAEVNFLNLDKCEIHLKTYSNRHLCAQVKRNMPNVPEGTCYGDQGGPLVYGENILIGILIAGSNEFCDEEESPGIYTKVDEYRDFIEKSMNDYEDSEIVSFVMTNDYDDLHNFLILS</sequence>
<gene>
    <name evidence="1" type="ORF">QAD02_009319</name>
</gene>